<sequence length="197" mass="20545">MRLKFILVSIFVGILLLGAPALNHANAVDFGQNTLEGVAKGSGYEIGNEANQLSSGIGYIISVTLSLVGMIFFALAVYAGFLWMTAGGNDEQITKAVNILKASVIGMIIALAAFSITFFVTLRFTSVTGTSAGWTTAGGTTHQSNCTALGGEAYQPESNSDFGDIVDWFDALVGGVSCQVDPATQEEIPGTCCMPVD</sequence>
<keyword evidence="1" id="KW-0812">Transmembrane</keyword>
<gene>
    <name evidence="2" type="ORF">A3J93_02460</name>
</gene>
<evidence type="ECO:0000256" key="1">
    <source>
        <dbReference type="SAM" id="Phobius"/>
    </source>
</evidence>
<keyword evidence="1" id="KW-0472">Membrane</keyword>
<name>A0A1F6NW18_9BACT</name>
<dbReference type="Proteomes" id="UP000177907">
    <property type="component" value="Unassembled WGS sequence"/>
</dbReference>
<proteinExistence type="predicted"/>
<evidence type="ECO:0000313" key="3">
    <source>
        <dbReference type="Proteomes" id="UP000177907"/>
    </source>
</evidence>
<reference evidence="2 3" key="1">
    <citation type="journal article" date="2016" name="Nat. Commun.">
        <title>Thousands of microbial genomes shed light on interconnected biogeochemical processes in an aquifer system.</title>
        <authorList>
            <person name="Anantharaman K."/>
            <person name="Brown C.T."/>
            <person name="Hug L.A."/>
            <person name="Sharon I."/>
            <person name="Castelle C.J."/>
            <person name="Probst A.J."/>
            <person name="Thomas B.C."/>
            <person name="Singh A."/>
            <person name="Wilkins M.J."/>
            <person name="Karaoz U."/>
            <person name="Brodie E.L."/>
            <person name="Williams K.H."/>
            <person name="Hubbard S.S."/>
            <person name="Banfield J.F."/>
        </authorList>
    </citation>
    <scope>NUCLEOTIDE SEQUENCE [LARGE SCALE GENOMIC DNA]</scope>
</reference>
<feature type="transmembrane region" description="Helical" evidence="1">
    <location>
        <begin position="104"/>
        <end position="122"/>
    </location>
</feature>
<dbReference type="EMBL" id="MFQZ01000008">
    <property type="protein sequence ID" value="OGH88010.1"/>
    <property type="molecule type" value="Genomic_DNA"/>
</dbReference>
<evidence type="ECO:0000313" key="2">
    <source>
        <dbReference type="EMBL" id="OGH88010.1"/>
    </source>
</evidence>
<dbReference type="InterPro" id="IPR043993">
    <property type="entry name" value="T4SS_pilin"/>
</dbReference>
<keyword evidence="1" id="KW-1133">Transmembrane helix</keyword>
<accession>A0A1F6NW18</accession>
<dbReference type="AlphaFoldDB" id="A0A1F6NW18"/>
<comment type="caution">
    <text evidence="2">The sequence shown here is derived from an EMBL/GenBank/DDBJ whole genome shotgun (WGS) entry which is preliminary data.</text>
</comment>
<protein>
    <submittedName>
        <fullName evidence="2">Uncharacterized protein</fullName>
    </submittedName>
</protein>
<dbReference type="STRING" id="1798704.A3J93_02460"/>
<feature type="transmembrane region" description="Helical" evidence="1">
    <location>
        <begin position="57"/>
        <end position="83"/>
    </location>
</feature>
<dbReference type="Pfam" id="PF18895">
    <property type="entry name" value="T4SS_pilin"/>
    <property type="match status" value="1"/>
</dbReference>
<organism evidence="2 3">
    <name type="scientific">Candidatus Magasanikbacteria bacterium RIFOXYC2_FULL_42_28</name>
    <dbReference type="NCBI Taxonomy" id="1798704"/>
    <lineage>
        <taxon>Bacteria</taxon>
        <taxon>Candidatus Magasanikiibacteriota</taxon>
    </lineage>
</organism>